<keyword evidence="2" id="KW-1185">Reference proteome</keyword>
<proteinExistence type="predicted"/>
<dbReference type="OrthoDB" id="1363156at2"/>
<dbReference type="Proteomes" id="UP000245880">
    <property type="component" value="Unassembled WGS sequence"/>
</dbReference>
<sequence length="183" mass="20962">MAQSRGIIRKLGYLTILLWCQSCGQRQTEATRLSEAVDRFSSDTLLEEPDSIWVAINDSMGFLMANNEETRLKMSAWQAVKRFEDKDFEAYDYDSNADTTTYLGFPYQSREGEAGQYTYHFDLSGTDLSGNKVSAKVEVKGKFGKGWVRNADGEYLYLEVSWNKHHELVGVDAQMMDYTFRPL</sequence>
<dbReference type="AlphaFoldDB" id="A0A316AB71"/>
<dbReference type="RefSeq" id="WP_109677412.1">
    <property type="nucleotide sequence ID" value="NZ_QGDT01000015.1"/>
</dbReference>
<evidence type="ECO:0000313" key="1">
    <source>
        <dbReference type="EMBL" id="PWJ55026.1"/>
    </source>
</evidence>
<reference evidence="1 2" key="1">
    <citation type="submission" date="2018-03" db="EMBL/GenBank/DDBJ databases">
        <title>Genomic Encyclopedia of Archaeal and Bacterial Type Strains, Phase II (KMG-II): from individual species to whole genera.</title>
        <authorList>
            <person name="Goeker M."/>
        </authorList>
    </citation>
    <scope>NUCLEOTIDE SEQUENCE [LARGE SCALE GENOMIC DNA]</scope>
    <source>
        <strain evidence="1 2">DSM 100346</strain>
    </source>
</reference>
<accession>A0A316AB71</accession>
<gene>
    <name evidence="1" type="ORF">CLV98_11545</name>
</gene>
<name>A0A316AB71_9BACT</name>
<protein>
    <submittedName>
        <fullName evidence="1">Uncharacterized protein</fullName>
    </submittedName>
</protein>
<evidence type="ECO:0000313" key="2">
    <source>
        <dbReference type="Proteomes" id="UP000245880"/>
    </source>
</evidence>
<dbReference type="EMBL" id="QGDT01000015">
    <property type="protein sequence ID" value="PWJ55026.1"/>
    <property type="molecule type" value="Genomic_DNA"/>
</dbReference>
<organism evidence="1 2">
    <name type="scientific">Dyadobacter jejuensis</name>
    <dbReference type="NCBI Taxonomy" id="1082580"/>
    <lineage>
        <taxon>Bacteria</taxon>
        <taxon>Pseudomonadati</taxon>
        <taxon>Bacteroidota</taxon>
        <taxon>Cytophagia</taxon>
        <taxon>Cytophagales</taxon>
        <taxon>Spirosomataceae</taxon>
        <taxon>Dyadobacter</taxon>
    </lineage>
</organism>
<comment type="caution">
    <text evidence="1">The sequence shown here is derived from an EMBL/GenBank/DDBJ whole genome shotgun (WGS) entry which is preliminary data.</text>
</comment>